<feature type="compositionally biased region" description="Polar residues" evidence="1">
    <location>
        <begin position="420"/>
        <end position="431"/>
    </location>
</feature>
<reference evidence="2 3" key="1">
    <citation type="journal article" date="2020" name="ISME J.">
        <title>Comparative genomics reveals insights into cyanobacterial evolution and habitat adaptation.</title>
        <authorList>
            <person name="Chen M.Y."/>
            <person name="Teng W.K."/>
            <person name="Zhao L."/>
            <person name="Hu C.X."/>
            <person name="Zhou Y.K."/>
            <person name="Han B.P."/>
            <person name="Song L.R."/>
            <person name="Shu W.S."/>
        </authorList>
    </citation>
    <scope>NUCLEOTIDE SEQUENCE [LARGE SCALE GENOMIC DNA]</scope>
    <source>
        <strain evidence="2 3">FACHB-119</strain>
    </source>
</reference>
<sequence length="485" mass="55189">MPSGSSGRYQSRFFNFVNQQSRRLTQRWETTFRNLQVATKWGVSALLYPVYLFWQSTDSSVKKLYTKEPPTRRLLQPDDMSSASLTTDRPILRVIESVQYLPDAEIVASSTKSILFPSLELFRSKFFPRRITQQKISQSLTIPNKTLETDTISRNLPMVIGVASNVVNRQLVLVSIENQILDILTPQQQAKLTERIITEIGEYWQEQQLIASEQQAQLLPEINRILAKLTGENSDTAATGVFNKLRIFNLLDVAIAQLEETAIVPAKQRSLEIVRVAQAQLNIFLYGKEQLNSRKEIVGNSQSLANQKPNISALMEAAINYFFGIPKNKLLESGFSQQDLPDITYHSQHEYFTDDPWLDWQDLYGDAGNEPKKFMQSSAIKSSLYPGQSTGNKNQIETQQKAASNLGKKQKQTSKKQALAYTSQQTSSENQAEVKPDWIDTTATVLGYEKHLVEYILEGLDYIILWVEQILVNIFYFLQGLLRGK</sequence>
<name>A0ABR8D0R5_9NOST</name>
<protein>
    <submittedName>
        <fullName evidence="2">Uncharacterized protein</fullName>
    </submittedName>
</protein>
<organism evidence="2 3">
    <name type="scientific">Anabaena azotica FACHB-119</name>
    <dbReference type="NCBI Taxonomy" id="947527"/>
    <lineage>
        <taxon>Bacteria</taxon>
        <taxon>Bacillati</taxon>
        <taxon>Cyanobacteriota</taxon>
        <taxon>Cyanophyceae</taxon>
        <taxon>Nostocales</taxon>
        <taxon>Nostocaceae</taxon>
        <taxon>Anabaena</taxon>
        <taxon>Anabaena azotica</taxon>
    </lineage>
</organism>
<feature type="compositionally biased region" description="Polar residues" evidence="1">
    <location>
        <begin position="384"/>
        <end position="403"/>
    </location>
</feature>
<feature type="region of interest" description="Disordered" evidence="1">
    <location>
        <begin position="384"/>
        <end position="433"/>
    </location>
</feature>
<evidence type="ECO:0000313" key="2">
    <source>
        <dbReference type="EMBL" id="MBD2500329.1"/>
    </source>
</evidence>
<gene>
    <name evidence="2" type="ORF">H6G83_06785</name>
</gene>
<evidence type="ECO:0000313" key="3">
    <source>
        <dbReference type="Proteomes" id="UP000661112"/>
    </source>
</evidence>
<accession>A0ABR8D0R5</accession>
<dbReference type="EMBL" id="JACJSG010000007">
    <property type="protein sequence ID" value="MBD2500329.1"/>
    <property type="molecule type" value="Genomic_DNA"/>
</dbReference>
<dbReference type="RefSeq" id="WP_190468901.1">
    <property type="nucleotide sequence ID" value="NZ_JACJSG010000007.1"/>
</dbReference>
<proteinExistence type="predicted"/>
<keyword evidence="3" id="KW-1185">Reference proteome</keyword>
<evidence type="ECO:0000256" key="1">
    <source>
        <dbReference type="SAM" id="MobiDB-lite"/>
    </source>
</evidence>
<comment type="caution">
    <text evidence="2">The sequence shown here is derived from an EMBL/GenBank/DDBJ whole genome shotgun (WGS) entry which is preliminary data.</text>
</comment>
<dbReference type="Proteomes" id="UP000661112">
    <property type="component" value="Unassembled WGS sequence"/>
</dbReference>